<keyword evidence="1" id="KW-0805">Transcription regulation</keyword>
<organism evidence="6 7">
    <name type="scientific">Levilactobacillus zymae</name>
    <dbReference type="NCBI Taxonomy" id="267363"/>
    <lineage>
        <taxon>Bacteria</taxon>
        <taxon>Bacillati</taxon>
        <taxon>Bacillota</taxon>
        <taxon>Bacilli</taxon>
        <taxon>Lactobacillales</taxon>
        <taxon>Lactobacillaceae</taxon>
        <taxon>Levilactobacillus</taxon>
    </lineage>
</organism>
<dbReference type="InterPro" id="IPR050109">
    <property type="entry name" value="HTH-type_TetR-like_transc_reg"/>
</dbReference>
<feature type="DNA-binding region" description="H-T-H motif" evidence="4">
    <location>
        <begin position="33"/>
        <end position="52"/>
    </location>
</feature>
<dbReference type="PANTHER" id="PTHR30055:SF234">
    <property type="entry name" value="HTH-TYPE TRANSCRIPTIONAL REGULATOR BETI"/>
    <property type="match status" value="1"/>
</dbReference>
<evidence type="ECO:0000259" key="5">
    <source>
        <dbReference type="PROSITE" id="PS50977"/>
    </source>
</evidence>
<dbReference type="InterPro" id="IPR009057">
    <property type="entry name" value="Homeodomain-like_sf"/>
</dbReference>
<feature type="domain" description="HTH tetR-type" evidence="5">
    <location>
        <begin position="10"/>
        <end position="70"/>
    </location>
</feature>
<dbReference type="Proteomes" id="UP000195412">
    <property type="component" value="Chromosome I"/>
</dbReference>
<dbReference type="Pfam" id="PF00440">
    <property type="entry name" value="TetR_N"/>
    <property type="match status" value="1"/>
</dbReference>
<proteinExistence type="predicted"/>
<keyword evidence="3" id="KW-0804">Transcription</keyword>
<evidence type="ECO:0000256" key="2">
    <source>
        <dbReference type="ARBA" id="ARBA00023125"/>
    </source>
</evidence>
<dbReference type="SUPFAM" id="SSF46689">
    <property type="entry name" value="Homeodomain-like"/>
    <property type="match status" value="1"/>
</dbReference>
<evidence type="ECO:0000256" key="3">
    <source>
        <dbReference type="ARBA" id="ARBA00023163"/>
    </source>
</evidence>
<keyword evidence="2 4" id="KW-0238">DNA-binding</keyword>
<dbReference type="InterPro" id="IPR001647">
    <property type="entry name" value="HTH_TetR"/>
</dbReference>
<dbReference type="AlphaFoldDB" id="A0A1Y6JZ57"/>
<evidence type="ECO:0000256" key="1">
    <source>
        <dbReference type="ARBA" id="ARBA00023015"/>
    </source>
</evidence>
<dbReference type="KEGG" id="lzy:LZ3411_2030"/>
<accession>A0A1Y6JZ57</accession>
<dbReference type="GO" id="GO:0000976">
    <property type="term" value="F:transcription cis-regulatory region binding"/>
    <property type="evidence" value="ECO:0007669"/>
    <property type="project" value="TreeGrafter"/>
</dbReference>
<sequence>MGDDMVKRRTLTREKVLMQAGQLIAERGIDQLTIREVAAALDVRPQSIYNYVSSLNELIDQVGLRFVTDLESRLLTQLVGLAGDQALMVFAQEMRQACHRQPNLACLLLDPHQLTTLSRTHAALVTLYQRLFTSLHLEEQGQARSAAATLYRSVVFGFIVQELGGFLHGTPTQLDQRFDQVLQLAIAQLPI</sequence>
<dbReference type="Gene3D" id="1.10.357.10">
    <property type="entry name" value="Tetracycline Repressor, domain 2"/>
    <property type="match status" value="1"/>
</dbReference>
<evidence type="ECO:0000313" key="6">
    <source>
        <dbReference type="EMBL" id="SMS15080.1"/>
    </source>
</evidence>
<gene>
    <name evidence="6" type="ORF">LZ3411_2030</name>
</gene>
<name>A0A1Y6JZ57_9LACO</name>
<protein>
    <submittedName>
        <fullName evidence="6">Transcription regulator (Putative)</fullName>
    </submittedName>
</protein>
<dbReference type="PROSITE" id="PS50977">
    <property type="entry name" value="HTH_TETR_2"/>
    <property type="match status" value="1"/>
</dbReference>
<reference evidence="7" key="1">
    <citation type="submission" date="2017-05" db="EMBL/GenBank/DDBJ databases">
        <authorList>
            <person name="Papadimitriou K."/>
        </authorList>
    </citation>
    <scope>NUCLEOTIDE SEQUENCE [LARGE SCALE GENOMIC DNA]</scope>
    <source>
        <strain evidence="7">ACA-DC 3411</strain>
    </source>
</reference>
<dbReference type="EMBL" id="LT854705">
    <property type="protein sequence ID" value="SMS15080.1"/>
    <property type="molecule type" value="Genomic_DNA"/>
</dbReference>
<dbReference type="PANTHER" id="PTHR30055">
    <property type="entry name" value="HTH-TYPE TRANSCRIPTIONAL REGULATOR RUTR"/>
    <property type="match status" value="1"/>
</dbReference>
<evidence type="ECO:0000256" key="4">
    <source>
        <dbReference type="PROSITE-ProRule" id="PRU00335"/>
    </source>
</evidence>
<dbReference type="Gene3D" id="1.10.10.60">
    <property type="entry name" value="Homeodomain-like"/>
    <property type="match status" value="1"/>
</dbReference>
<dbReference type="GO" id="GO:0003700">
    <property type="term" value="F:DNA-binding transcription factor activity"/>
    <property type="evidence" value="ECO:0007669"/>
    <property type="project" value="TreeGrafter"/>
</dbReference>
<evidence type="ECO:0000313" key="7">
    <source>
        <dbReference type="Proteomes" id="UP000195412"/>
    </source>
</evidence>